<organism evidence="1 2">
    <name type="scientific">Smallanthus sonchifolius</name>
    <dbReference type="NCBI Taxonomy" id="185202"/>
    <lineage>
        <taxon>Eukaryota</taxon>
        <taxon>Viridiplantae</taxon>
        <taxon>Streptophyta</taxon>
        <taxon>Embryophyta</taxon>
        <taxon>Tracheophyta</taxon>
        <taxon>Spermatophyta</taxon>
        <taxon>Magnoliopsida</taxon>
        <taxon>eudicotyledons</taxon>
        <taxon>Gunneridae</taxon>
        <taxon>Pentapetalae</taxon>
        <taxon>asterids</taxon>
        <taxon>campanulids</taxon>
        <taxon>Asterales</taxon>
        <taxon>Asteraceae</taxon>
        <taxon>Asteroideae</taxon>
        <taxon>Heliantheae alliance</taxon>
        <taxon>Millerieae</taxon>
        <taxon>Smallanthus</taxon>
    </lineage>
</organism>
<name>A0ACB9IV01_9ASTR</name>
<dbReference type="Proteomes" id="UP001056120">
    <property type="component" value="Linkage Group LG07"/>
</dbReference>
<proteinExistence type="predicted"/>
<comment type="caution">
    <text evidence="1">The sequence shown here is derived from an EMBL/GenBank/DDBJ whole genome shotgun (WGS) entry which is preliminary data.</text>
</comment>
<gene>
    <name evidence="1" type="ORF">L1987_20980</name>
</gene>
<reference evidence="2" key="1">
    <citation type="journal article" date="2022" name="Mol. Ecol. Resour.">
        <title>The genomes of chicory, endive, great burdock and yacon provide insights into Asteraceae palaeo-polyploidization history and plant inulin production.</title>
        <authorList>
            <person name="Fan W."/>
            <person name="Wang S."/>
            <person name="Wang H."/>
            <person name="Wang A."/>
            <person name="Jiang F."/>
            <person name="Liu H."/>
            <person name="Zhao H."/>
            <person name="Xu D."/>
            <person name="Zhang Y."/>
        </authorList>
    </citation>
    <scope>NUCLEOTIDE SEQUENCE [LARGE SCALE GENOMIC DNA]</scope>
    <source>
        <strain evidence="2">cv. Yunnan</strain>
    </source>
</reference>
<sequence length="238" mass="26849">MILCICLANVGLGYHLELEDPKQDGDVDAQHQNGDSKQIAFMEKIMRTKENDEKKQSQNYEELDAERENTSKSILEVAIWLGWKPIPYWLYKLHGLGQIDTEKGCSEAVHHDNMPFMHFTLQNCAKVNSLALGDNMSRNLTDQAWKKMVQALSEANFGNVQQILEIGPPKWLPDSCATACMLCNVRFHPLMCTIHHCRFCGGVFCSQSSKERSLVPIKFCAPAILNGSSKQRFTIANS</sequence>
<evidence type="ECO:0000313" key="1">
    <source>
        <dbReference type="EMBL" id="KAI3811261.1"/>
    </source>
</evidence>
<keyword evidence="2" id="KW-1185">Reference proteome</keyword>
<reference evidence="1 2" key="2">
    <citation type="journal article" date="2022" name="Mol. Ecol. Resour.">
        <title>The genomes of chicory, endive, great burdock and yacon provide insights into Asteraceae paleo-polyploidization history and plant inulin production.</title>
        <authorList>
            <person name="Fan W."/>
            <person name="Wang S."/>
            <person name="Wang H."/>
            <person name="Wang A."/>
            <person name="Jiang F."/>
            <person name="Liu H."/>
            <person name="Zhao H."/>
            <person name="Xu D."/>
            <person name="Zhang Y."/>
        </authorList>
    </citation>
    <scope>NUCLEOTIDE SEQUENCE [LARGE SCALE GENOMIC DNA]</scope>
    <source>
        <strain evidence="2">cv. Yunnan</strain>
        <tissue evidence="1">Leaves</tissue>
    </source>
</reference>
<evidence type="ECO:0000313" key="2">
    <source>
        <dbReference type="Proteomes" id="UP001056120"/>
    </source>
</evidence>
<protein>
    <submittedName>
        <fullName evidence="1">Uncharacterized protein</fullName>
    </submittedName>
</protein>
<accession>A0ACB9IV01</accession>
<dbReference type="EMBL" id="CM042024">
    <property type="protein sequence ID" value="KAI3811261.1"/>
    <property type="molecule type" value="Genomic_DNA"/>
</dbReference>